<dbReference type="AlphaFoldDB" id="A0A6J4ME57"/>
<gene>
    <name evidence="1" type="ORF">AVDCRST_MAG84-3206</name>
</gene>
<organism evidence="1">
    <name type="scientific">uncultured Microcoleus sp</name>
    <dbReference type="NCBI Taxonomy" id="259945"/>
    <lineage>
        <taxon>Bacteria</taxon>
        <taxon>Bacillati</taxon>
        <taxon>Cyanobacteriota</taxon>
        <taxon>Cyanophyceae</taxon>
        <taxon>Oscillatoriophycideae</taxon>
        <taxon>Oscillatoriales</taxon>
        <taxon>Microcoleaceae</taxon>
        <taxon>Microcoleus</taxon>
        <taxon>environmental samples</taxon>
    </lineage>
</organism>
<dbReference type="EMBL" id="CADCTZ010000620">
    <property type="protein sequence ID" value="CAA9356936.1"/>
    <property type="molecule type" value="Genomic_DNA"/>
</dbReference>
<name>A0A6J4ME57_9CYAN</name>
<accession>A0A6J4ME57</accession>
<protein>
    <submittedName>
        <fullName evidence="1">Uncharacterized protein</fullName>
    </submittedName>
</protein>
<sequence length="42" mass="4437">MRGNLGISKRGIAGKSAKKAVLAHRQAFFSLSAEPAGSVNFY</sequence>
<reference evidence="1" key="1">
    <citation type="submission" date="2020-02" db="EMBL/GenBank/DDBJ databases">
        <authorList>
            <person name="Meier V. D."/>
        </authorList>
    </citation>
    <scope>NUCLEOTIDE SEQUENCE</scope>
    <source>
        <strain evidence="1">AVDCRST_MAG84</strain>
    </source>
</reference>
<proteinExistence type="predicted"/>
<evidence type="ECO:0000313" key="1">
    <source>
        <dbReference type="EMBL" id="CAA9356936.1"/>
    </source>
</evidence>